<sequence length="192" mass="22055">RDYFHFVTTYVYLNVVEALYIFPPFSLSRLLRTMFLLVRIDGENRTVVIHSSWRMRNNWALIPPYGSAEELRSLVDQNVPLPDDTPADQVTGFITLAIGDNIFSCTSLQLSVNVYLFLLKLNLPKKLLGFKLNDDSSNNDTRSLARMPFMAPYRTVMDVDSGEVIWASEEKRKSWVLSTYTPSTIFIDALFL</sequence>
<evidence type="ECO:0000313" key="2">
    <source>
        <dbReference type="Proteomes" id="UP000748531"/>
    </source>
</evidence>
<reference evidence="1" key="1">
    <citation type="submission" date="2019-05" db="EMBL/GenBank/DDBJ databases">
        <title>Annotation for the trematode Paragonimus heterotremus.</title>
        <authorList>
            <person name="Choi Y.-J."/>
        </authorList>
    </citation>
    <scope>NUCLEOTIDE SEQUENCE</scope>
    <source>
        <strain evidence="1">LC</strain>
    </source>
</reference>
<name>A0A8J4WDG4_9TREM</name>
<dbReference type="AlphaFoldDB" id="A0A8J4WDG4"/>
<feature type="non-terminal residue" evidence="1">
    <location>
        <position position="1"/>
    </location>
</feature>
<gene>
    <name evidence="1" type="ORF">PHET_11736</name>
</gene>
<accession>A0A8J4WDG4</accession>
<organism evidence="1 2">
    <name type="scientific">Paragonimus heterotremus</name>
    <dbReference type="NCBI Taxonomy" id="100268"/>
    <lineage>
        <taxon>Eukaryota</taxon>
        <taxon>Metazoa</taxon>
        <taxon>Spiralia</taxon>
        <taxon>Lophotrochozoa</taxon>
        <taxon>Platyhelminthes</taxon>
        <taxon>Trematoda</taxon>
        <taxon>Digenea</taxon>
        <taxon>Plagiorchiida</taxon>
        <taxon>Troglotremata</taxon>
        <taxon>Troglotrematidae</taxon>
        <taxon>Paragonimus</taxon>
    </lineage>
</organism>
<protein>
    <submittedName>
        <fullName evidence="1">Uncharacterized protein</fullName>
    </submittedName>
</protein>
<keyword evidence="2" id="KW-1185">Reference proteome</keyword>
<proteinExistence type="predicted"/>
<evidence type="ECO:0000313" key="1">
    <source>
        <dbReference type="EMBL" id="KAF5395709.1"/>
    </source>
</evidence>
<dbReference type="EMBL" id="LUCH01010749">
    <property type="protein sequence ID" value="KAF5395709.1"/>
    <property type="molecule type" value="Genomic_DNA"/>
</dbReference>
<dbReference type="Proteomes" id="UP000748531">
    <property type="component" value="Unassembled WGS sequence"/>
</dbReference>
<comment type="caution">
    <text evidence="1">The sequence shown here is derived from an EMBL/GenBank/DDBJ whole genome shotgun (WGS) entry which is preliminary data.</text>
</comment>